<dbReference type="AlphaFoldDB" id="A0AAU7NUQ9"/>
<dbReference type="SUPFAM" id="SSF53187">
    <property type="entry name" value="Zn-dependent exopeptidases"/>
    <property type="match status" value="1"/>
</dbReference>
<organism evidence="1 2">
    <name type="scientific">Methylomarinum roseum</name>
    <dbReference type="NCBI Taxonomy" id="3067653"/>
    <lineage>
        <taxon>Bacteria</taxon>
        <taxon>Pseudomonadati</taxon>
        <taxon>Pseudomonadota</taxon>
        <taxon>Gammaproteobacteria</taxon>
        <taxon>Methylococcales</taxon>
        <taxon>Methylococcaceae</taxon>
        <taxon>Methylomarinum</taxon>
    </lineage>
</organism>
<accession>A0AAU7NUQ9</accession>
<dbReference type="EMBL" id="CP157743">
    <property type="protein sequence ID" value="XBS20734.1"/>
    <property type="molecule type" value="Genomic_DNA"/>
</dbReference>
<dbReference type="KEGG" id="mech:Q9L42_000970"/>
<sequence>MPIAYDLDCFSDHYSSAREKFLQTCAKQPGQLSSYTHPLNSEELPLATDVFWLGPKQADNVLVVISATHGVEGFCGSAAQIQWLRHEAMPPTDSAVMLIHALNPFGFAYCRRVNEDNIDLNRNFIDFEHIPVNAAYQQLADAILPANQEQFHDGDLLLTDYRKRQGQRALELAISGGQYQFADGLFYGGVRPSWSQRLIETVIADYRLAQRRRLIAVDIHSGLGPYGYGEIISDHNPDSTGASLAKRWFGDSVTEPARGTSTSVPKSGLLDYAWHPLTGDNGCYVTLEFGTYSLAEMFALLREENYCWQRNVNTEKKTMVQQRMRDHFYPAKQDWQEMVLFRSAQVIGQAIQALLE</sequence>
<reference evidence="1 2" key="1">
    <citation type="journal article" date="2024" name="Microbiology">
        <title>Methylomarinum rosea sp. nov., a novel halophilic methanotrophic bacterium from the hypersaline Lake Elton.</title>
        <authorList>
            <person name="Suleimanov R.Z."/>
            <person name="Oshkin I.Y."/>
            <person name="Danilova O.V."/>
            <person name="Suzina N.E."/>
            <person name="Dedysh S.N."/>
        </authorList>
    </citation>
    <scope>NUCLEOTIDE SEQUENCE [LARGE SCALE GENOMIC DNA]</scope>
    <source>
        <strain evidence="1 2">Ch1-1</strain>
    </source>
</reference>
<protein>
    <submittedName>
        <fullName evidence="1">M14 family metallopeptidase</fullName>
    </submittedName>
</protein>
<evidence type="ECO:0000313" key="1">
    <source>
        <dbReference type="EMBL" id="XBS20734.1"/>
    </source>
</evidence>
<gene>
    <name evidence="1" type="ORF">Q9L42_000970</name>
</gene>
<dbReference type="Gene3D" id="3.40.630.10">
    <property type="entry name" value="Zn peptidases"/>
    <property type="match status" value="1"/>
</dbReference>
<dbReference type="Proteomes" id="UP001225378">
    <property type="component" value="Chromosome"/>
</dbReference>
<keyword evidence="2" id="KW-1185">Reference proteome</keyword>
<dbReference type="InterPro" id="IPR021259">
    <property type="entry name" value="DUF2817"/>
</dbReference>
<name>A0AAU7NUQ9_9GAMM</name>
<dbReference type="CDD" id="cd06233">
    <property type="entry name" value="M14-like"/>
    <property type="match status" value="1"/>
</dbReference>
<evidence type="ECO:0000313" key="2">
    <source>
        <dbReference type="Proteomes" id="UP001225378"/>
    </source>
</evidence>
<dbReference type="Pfam" id="PF10994">
    <property type="entry name" value="DUF2817"/>
    <property type="match status" value="1"/>
</dbReference>
<proteinExistence type="predicted"/>
<dbReference type="RefSeq" id="WP_305906490.1">
    <property type="nucleotide sequence ID" value="NZ_CP157743.1"/>
</dbReference>